<comment type="caution">
    <text evidence="5">The sequence shown here is derived from an EMBL/GenBank/DDBJ whole genome shotgun (WGS) entry which is preliminary data.</text>
</comment>
<feature type="compositionally biased region" description="Polar residues" evidence="2">
    <location>
        <begin position="46"/>
        <end position="57"/>
    </location>
</feature>
<evidence type="ECO:0000313" key="5">
    <source>
        <dbReference type="EMBL" id="PLW28518.1"/>
    </source>
</evidence>
<evidence type="ECO:0000256" key="2">
    <source>
        <dbReference type="SAM" id="MobiDB-lite"/>
    </source>
</evidence>
<dbReference type="Gene3D" id="3.30.40.10">
    <property type="entry name" value="Zinc/RING finger domain, C3HC4 (zinc finger)"/>
    <property type="match status" value="1"/>
</dbReference>
<dbReference type="PROSITE" id="PS50089">
    <property type="entry name" value="ZF_RING_2"/>
    <property type="match status" value="1"/>
</dbReference>
<sequence length="339" mass="38507">MLLWWMFFLLVGCKCHHEFQVGPAESSVGGMAVPDELAHSGHQYCDDSSNPQTTPHELSTIVDHKRREIIDHEEPPKNMQESPAQLPATSDIQSNVDPESRCPICQEFYCDTQGMKVITAWECEHHIHSDCWDTWKKPEDSPRARPHCPFCRKTSRRTPEDEEKRLRVEAHRQRMDAEAAARFRWHNKPPVSKGTVPSLATHRFPRTAQGKREKLPAQLSSITDYSSLAPRITSPPLATRTNPQTFILMGYHHAQTSIAPVATRISKLIERTEVLDNNSELISPFDSPNPAHTTSLSRSFHSTLINFPFFQTLVSSQSHSTPQSPRQSRTERPVLLLGK</sequence>
<reference evidence="5 6" key="1">
    <citation type="submission" date="2017-11" db="EMBL/GenBank/DDBJ databases">
        <title>De novo assembly and phasing of dikaryotic genomes from two isolates of Puccinia coronata f. sp. avenae, the causal agent of oat crown rust.</title>
        <authorList>
            <person name="Miller M.E."/>
            <person name="Zhang Y."/>
            <person name="Omidvar V."/>
            <person name="Sperschneider J."/>
            <person name="Schwessinger B."/>
            <person name="Raley C."/>
            <person name="Palmer J.M."/>
            <person name="Garnica D."/>
            <person name="Upadhyaya N."/>
            <person name="Rathjen J."/>
            <person name="Taylor J.M."/>
            <person name="Park R.F."/>
            <person name="Dodds P.N."/>
            <person name="Hirsch C.D."/>
            <person name="Kianian S.F."/>
            <person name="Figueroa M."/>
        </authorList>
    </citation>
    <scope>NUCLEOTIDE SEQUENCE [LARGE SCALE GENOMIC DNA]</scope>
    <source>
        <strain evidence="5">12SD80</strain>
    </source>
</reference>
<dbReference type="GO" id="GO:0008270">
    <property type="term" value="F:zinc ion binding"/>
    <property type="evidence" value="ECO:0007669"/>
    <property type="project" value="UniProtKB-KW"/>
</dbReference>
<proteinExistence type="predicted"/>
<feature type="region of interest" description="Disordered" evidence="2">
    <location>
        <begin position="41"/>
        <end position="60"/>
    </location>
</feature>
<dbReference type="EMBL" id="PGCI01000362">
    <property type="protein sequence ID" value="PLW28518.1"/>
    <property type="molecule type" value="Genomic_DNA"/>
</dbReference>
<feature type="compositionally biased region" description="Polar residues" evidence="2">
    <location>
        <begin position="79"/>
        <end position="95"/>
    </location>
</feature>
<dbReference type="SUPFAM" id="SSF57850">
    <property type="entry name" value="RING/U-box"/>
    <property type="match status" value="1"/>
</dbReference>
<evidence type="ECO:0000256" key="3">
    <source>
        <dbReference type="SAM" id="SignalP"/>
    </source>
</evidence>
<feature type="domain" description="RING-type" evidence="4">
    <location>
        <begin position="102"/>
        <end position="152"/>
    </location>
</feature>
<organism evidence="5 6">
    <name type="scientific">Puccinia coronata f. sp. avenae</name>
    <dbReference type="NCBI Taxonomy" id="200324"/>
    <lineage>
        <taxon>Eukaryota</taxon>
        <taxon>Fungi</taxon>
        <taxon>Dikarya</taxon>
        <taxon>Basidiomycota</taxon>
        <taxon>Pucciniomycotina</taxon>
        <taxon>Pucciniomycetes</taxon>
        <taxon>Pucciniales</taxon>
        <taxon>Pucciniaceae</taxon>
        <taxon>Puccinia</taxon>
    </lineage>
</organism>
<keyword evidence="3" id="KW-0732">Signal</keyword>
<gene>
    <name evidence="5" type="ORF">PCASD_22445</name>
</gene>
<keyword evidence="1" id="KW-0862">Zinc</keyword>
<dbReference type="InterPro" id="IPR013083">
    <property type="entry name" value="Znf_RING/FYVE/PHD"/>
</dbReference>
<accession>A0A2N5TSV9</accession>
<feature type="region of interest" description="Disordered" evidence="2">
    <location>
        <begin position="71"/>
        <end position="95"/>
    </location>
</feature>
<feature type="signal peptide" evidence="3">
    <location>
        <begin position="1"/>
        <end position="15"/>
    </location>
</feature>
<feature type="compositionally biased region" description="Polar residues" evidence="2">
    <location>
        <begin position="316"/>
        <end position="327"/>
    </location>
</feature>
<evidence type="ECO:0000256" key="1">
    <source>
        <dbReference type="PROSITE-ProRule" id="PRU00175"/>
    </source>
</evidence>
<dbReference type="InterPro" id="IPR001841">
    <property type="entry name" value="Znf_RING"/>
</dbReference>
<feature type="region of interest" description="Disordered" evidence="2">
    <location>
        <begin position="316"/>
        <end position="339"/>
    </location>
</feature>
<evidence type="ECO:0000313" key="6">
    <source>
        <dbReference type="Proteomes" id="UP000235392"/>
    </source>
</evidence>
<feature type="chain" id="PRO_5014678797" description="RING-type domain-containing protein" evidence="3">
    <location>
        <begin position="16"/>
        <end position="339"/>
    </location>
</feature>
<keyword evidence="1" id="KW-0863">Zinc-finger</keyword>
<keyword evidence="1" id="KW-0479">Metal-binding</keyword>
<dbReference type="AlphaFoldDB" id="A0A2N5TSV9"/>
<evidence type="ECO:0000259" key="4">
    <source>
        <dbReference type="PROSITE" id="PS50089"/>
    </source>
</evidence>
<dbReference type="Proteomes" id="UP000235392">
    <property type="component" value="Unassembled WGS sequence"/>
</dbReference>
<protein>
    <recommendedName>
        <fullName evidence="4">RING-type domain-containing protein</fullName>
    </recommendedName>
</protein>
<name>A0A2N5TSV9_9BASI</name>